<accession>A0A0V1G8B7</accession>
<dbReference type="AlphaFoldDB" id="A0A0V1G8B7"/>
<name>A0A0V1G8B7_9BILA</name>
<feature type="compositionally biased region" description="Basic and acidic residues" evidence="1">
    <location>
        <begin position="23"/>
        <end position="33"/>
    </location>
</feature>
<feature type="region of interest" description="Disordered" evidence="1">
    <location>
        <begin position="1"/>
        <end position="82"/>
    </location>
</feature>
<proteinExistence type="predicted"/>
<evidence type="ECO:0000313" key="3">
    <source>
        <dbReference type="Proteomes" id="UP000055024"/>
    </source>
</evidence>
<keyword evidence="2" id="KW-0418">Kinase</keyword>
<feature type="compositionally biased region" description="Polar residues" evidence="1">
    <location>
        <begin position="73"/>
        <end position="82"/>
    </location>
</feature>
<keyword evidence="3" id="KW-1185">Reference proteome</keyword>
<reference evidence="2 3" key="1">
    <citation type="submission" date="2015-01" db="EMBL/GenBank/DDBJ databases">
        <title>Evolution of Trichinella species and genotypes.</title>
        <authorList>
            <person name="Korhonen P.K."/>
            <person name="Edoardo P."/>
            <person name="Giuseppe L.R."/>
            <person name="Gasser R.B."/>
        </authorList>
    </citation>
    <scope>NUCLEOTIDE SEQUENCE [LARGE SCALE GENOMIC DNA]</scope>
    <source>
        <strain evidence="2">ISS1029</strain>
    </source>
</reference>
<keyword evidence="2" id="KW-0808">Transferase</keyword>
<evidence type="ECO:0000313" key="2">
    <source>
        <dbReference type="EMBL" id="KRY94548.1"/>
    </source>
</evidence>
<sequence>MSSVVSMLEGKASVQELVSDPNASKEEINEMRKHFQSIVAENMSENSQRQTMSTEGPWTASSTSVNDLYPVNPDSSYWENRN</sequence>
<feature type="compositionally biased region" description="Polar residues" evidence="1">
    <location>
        <begin position="43"/>
        <end position="66"/>
    </location>
</feature>
<evidence type="ECO:0000256" key="1">
    <source>
        <dbReference type="SAM" id="MobiDB-lite"/>
    </source>
</evidence>
<organism evidence="2 3">
    <name type="scientific">Trichinella zimbabwensis</name>
    <dbReference type="NCBI Taxonomy" id="268475"/>
    <lineage>
        <taxon>Eukaryota</taxon>
        <taxon>Metazoa</taxon>
        <taxon>Ecdysozoa</taxon>
        <taxon>Nematoda</taxon>
        <taxon>Enoplea</taxon>
        <taxon>Dorylaimia</taxon>
        <taxon>Trichinellida</taxon>
        <taxon>Trichinellidae</taxon>
        <taxon>Trichinella</taxon>
    </lineage>
</organism>
<gene>
    <name evidence="2" type="primary">LRR-RLK</name>
    <name evidence="2" type="ORF">T11_14734</name>
</gene>
<dbReference type="OrthoDB" id="1938112at2759"/>
<dbReference type="EMBL" id="JYDP01004860">
    <property type="protein sequence ID" value="KRY94548.1"/>
    <property type="molecule type" value="Genomic_DNA"/>
</dbReference>
<dbReference type="Proteomes" id="UP000055024">
    <property type="component" value="Unassembled WGS sequence"/>
</dbReference>
<comment type="caution">
    <text evidence="2">The sequence shown here is derived from an EMBL/GenBank/DDBJ whole genome shotgun (WGS) entry which is preliminary data.</text>
</comment>
<protein>
    <submittedName>
        <fullName evidence="2">Putative leucine-rich repeat receptor-like serine/threonine-protein kinase</fullName>
    </submittedName>
</protein>
<dbReference type="GO" id="GO:0016301">
    <property type="term" value="F:kinase activity"/>
    <property type="evidence" value="ECO:0007669"/>
    <property type="project" value="UniProtKB-KW"/>
</dbReference>
<keyword evidence="2" id="KW-0675">Receptor</keyword>